<dbReference type="SUPFAM" id="SSF56672">
    <property type="entry name" value="DNA/RNA polymerases"/>
    <property type="match status" value="1"/>
</dbReference>
<dbReference type="PANTHER" id="PTHR34047">
    <property type="entry name" value="NUCLEAR INTRON MATURASE 1, MITOCHONDRIAL-RELATED"/>
    <property type="match status" value="1"/>
</dbReference>
<comment type="caution">
    <text evidence="4">The sequence shown here is derived from an EMBL/GenBank/DDBJ whole genome shotgun (WGS) entry which is preliminary data.</text>
</comment>
<sequence length="519" mass="58889">MHLTEDALEFARRHISAYYDTDFFPKPFEFSALWHCWEEVKAYLLNTPLKDVLSTQPKVVAWHKARGGYRVVHQLDPVDAIIYTALAFLIAGKVEAARMGPHVSCAYRIEVSSNSFFSRGSGFDIYRKNCERLAEEYDYVLATDISDFYNQIYLHRVRNALEDIGAEPDLAQEIESFLMRLNHKASQGLPIGPAASIILAEAALIDVDQFIYQHGLEHVRYVDDFRIFAKSEDKLKAVLEELVVYLHQQHRLGLVSEKTKIHESQTFIHEELKNAYQLEKLDLMRSIEAGNQYGEFASDDDDGQFEDGGFDDDEEDDPTPLGDRLAEALSRARDSGVLDLGVIRAIIRRAKHAHDSTIVSLLCKDLPFYLPVINDVALYFDSLFSFDHDEVCDELSEACDKGDLASQGAKVWIGWYLARHVEKLDITLRTYLQSCDVPTITIAELGKKNLSWSKAAKHKVSSSASWDRRAYIYSLSGLSTDERKVSLHTIRRTVALSQIDNWVLNWVSNGAPDPKPAPH</sequence>
<keyword evidence="4" id="KW-0808">Transferase</keyword>
<keyword evidence="4" id="KW-0695">RNA-directed DNA polymerase</keyword>
<feature type="region of interest" description="Disordered" evidence="2">
    <location>
        <begin position="295"/>
        <end position="322"/>
    </location>
</feature>
<evidence type="ECO:0000313" key="5">
    <source>
        <dbReference type="Proteomes" id="UP000572407"/>
    </source>
</evidence>
<proteinExistence type="inferred from homology"/>
<evidence type="ECO:0000313" key="4">
    <source>
        <dbReference type="EMBL" id="MBA1376803.1"/>
    </source>
</evidence>
<dbReference type="InterPro" id="IPR043502">
    <property type="entry name" value="DNA/RNA_pol_sf"/>
</dbReference>
<reference evidence="4 5" key="1">
    <citation type="submission" date="2019-06" db="EMBL/GenBank/DDBJ databases">
        <title>Analysis of the biodiversity of Brassica napus bacterial endophytes for the selection of potential efficient biofertilizers for rapeseed crops.</title>
        <authorList>
            <person name="Jimenez-Gomez A."/>
            <person name="Saati-Santamaria Z."/>
            <person name="Menendez E."/>
            <person name="Rivas R."/>
            <person name="Mateos P.F."/>
            <person name="Velazquez E."/>
            <person name="Garcia-Fraile P."/>
        </authorList>
    </citation>
    <scope>NUCLEOTIDE SEQUENCE [LARGE SCALE GENOMIC DNA]</scope>
    <source>
        <strain evidence="4 5">CDVBN10</strain>
    </source>
</reference>
<keyword evidence="4" id="KW-0548">Nucleotidyltransferase</keyword>
<dbReference type="InterPro" id="IPR000477">
    <property type="entry name" value="RT_dom"/>
</dbReference>
<dbReference type="Proteomes" id="UP000572407">
    <property type="component" value="Unassembled WGS sequence"/>
</dbReference>
<dbReference type="InterPro" id="IPR051083">
    <property type="entry name" value="GrpII_Intron_Splice-Mob/Def"/>
</dbReference>
<protein>
    <submittedName>
        <fullName evidence="4">RNA-directed DNA polymerase</fullName>
    </submittedName>
</protein>
<comment type="similarity">
    <text evidence="1">Belongs to the bacterial reverse transcriptase family.</text>
</comment>
<evidence type="ECO:0000259" key="3">
    <source>
        <dbReference type="PROSITE" id="PS50878"/>
    </source>
</evidence>
<dbReference type="RefSeq" id="WP_181286734.1">
    <property type="nucleotide sequence ID" value="NZ_VDLV01000003.1"/>
</dbReference>
<dbReference type="AlphaFoldDB" id="A0A7V8RHX8"/>
<dbReference type="PROSITE" id="PS50878">
    <property type="entry name" value="RT_POL"/>
    <property type="match status" value="1"/>
</dbReference>
<evidence type="ECO:0000256" key="1">
    <source>
        <dbReference type="ARBA" id="ARBA00034120"/>
    </source>
</evidence>
<evidence type="ECO:0000256" key="2">
    <source>
        <dbReference type="SAM" id="MobiDB-lite"/>
    </source>
</evidence>
<dbReference type="CDD" id="cd01646">
    <property type="entry name" value="RT_Bac_retron_I"/>
    <property type="match status" value="1"/>
</dbReference>
<organism evidence="4 5">
    <name type="scientific">Pseudomonas brassicacearum subsp. neoaurantiaca</name>
    <dbReference type="NCBI Taxonomy" id="494916"/>
    <lineage>
        <taxon>Bacteria</taxon>
        <taxon>Pseudomonadati</taxon>
        <taxon>Pseudomonadota</taxon>
        <taxon>Gammaproteobacteria</taxon>
        <taxon>Pseudomonadales</taxon>
        <taxon>Pseudomonadaceae</taxon>
        <taxon>Pseudomonas</taxon>
    </lineage>
</organism>
<feature type="compositionally biased region" description="Acidic residues" evidence="2">
    <location>
        <begin position="297"/>
        <end position="318"/>
    </location>
</feature>
<feature type="domain" description="Reverse transcriptase" evidence="3">
    <location>
        <begin position="1"/>
        <end position="272"/>
    </location>
</feature>
<dbReference type="Pfam" id="PF00078">
    <property type="entry name" value="RVT_1"/>
    <property type="match status" value="1"/>
</dbReference>
<dbReference type="GO" id="GO:0003964">
    <property type="term" value="F:RNA-directed DNA polymerase activity"/>
    <property type="evidence" value="ECO:0007669"/>
    <property type="project" value="UniProtKB-KW"/>
</dbReference>
<accession>A0A7V8RHX8</accession>
<dbReference type="EMBL" id="VDLV01000003">
    <property type="protein sequence ID" value="MBA1376803.1"/>
    <property type="molecule type" value="Genomic_DNA"/>
</dbReference>
<name>A0A7V8RHX8_9PSED</name>
<gene>
    <name evidence="4" type="ORF">FHK92_03045</name>
</gene>
<dbReference type="PANTHER" id="PTHR34047:SF8">
    <property type="entry name" value="PROTEIN YKFC"/>
    <property type="match status" value="1"/>
</dbReference>